<evidence type="ECO:0000313" key="4">
    <source>
        <dbReference type="Proteomes" id="UP001321486"/>
    </source>
</evidence>
<dbReference type="Pfam" id="PF03663">
    <property type="entry name" value="Glyco_hydro_76"/>
    <property type="match status" value="1"/>
</dbReference>
<dbReference type="InterPro" id="IPR053169">
    <property type="entry name" value="MUG_Protein"/>
</dbReference>
<name>A0ABN6XZ26_9MICO</name>
<dbReference type="Proteomes" id="UP001321486">
    <property type="component" value="Chromosome"/>
</dbReference>
<reference evidence="4" key="1">
    <citation type="journal article" date="2019" name="Int. J. Syst. Evol. Microbiol.">
        <title>The Global Catalogue of Microorganisms (GCM) 10K type strain sequencing project: providing services to taxonomists for standard genome sequencing and annotation.</title>
        <authorList>
            <consortium name="The Broad Institute Genomics Platform"/>
            <consortium name="The Broad Institute Genome Sequencing Center for Infectious Disease"/>
            <person name="Wu L."/>
            <person name="Ma J."/>
        </authorList>
    </citation>
    <scope>NUCLEOTIDE SEQUENCE [LARGE SCALE GENOMIC DNA]</scope>
    <source>
        <strain evidence="4">NBRC 108728</strain>
    </source>
</reference>
<dbReference type="PROSITE" id="PS51175">
    <property type="entry name" value="CBM6"/>
    <property type="match status" value="1"/>
</dbReference>
<protein>
    <recommendedName>
        <fullName evidence="2">CBM6 domain-containing protein</fullName>
    </recommendedName>
</protein>
<feature type="domain" description="CBM6" evidence="2">
    <location>
        <begin position="389"/>
        <end position="510"/>
    </location>
</feature>
<dbReference type="EMBL" id="AP027732">
    <property type="protein sequence ID" value="BDZ50292.1"/>
    <property type="molecule type" value="Genomic_DNA"/>
</dbReference>
<dbReference type="PANTHER" id="PTHR47791:SF3">
    <property type="entry name" value="MEIOTICALLY UP-REGULATED GENE 191 PROTEIN"/>
    <property type="match status" value="1"/>
</dbReference>
<evidence type="ECO:0000256" key="1">
    <source>
        <dbReference type="SAM" id="SignalP"/>
    </source>
</evidence>
<feature type="chain" id="PRO_5045037919" description="CBM6 domain-containing protein" evidence="1">
    <location>
        <begin position="26"/>
        <end position="511"/>
    </location>
</feature>
<sequence length="511" mass="55647">MKRSRLVAGLAATATLTAGLVGVSAFGTTTKASALSPRQADTSYNSFIKQYWDPQAQYFYTYSDHKIHPEHAFGPQGGLYSDYWWEAQNWQMVMDKYERSHDPASRKMIDAVFDGWQKAYPDFRKNDFNDDMGWWAQGSIRAYQLTGEKRFLTEAETIFGYISQFEDTTYGGGIWWQNINVGNGDLNQKNVATNGPAIATAVNLYKATGDKKYLDTAKRLFAWLDKTFNVNGHLGDDILGTNTLRNFDFTYNQGDFADAATQLYVVTHDSTYLKKARQAVDWSAANLTESGTYLDEGNNDTGAFKAILTRSIRNLIDDAHQRQYERLLTLNGSQAANHLDASGIAGTDWQSPAPSITTTPQQSVAAAGSVAIQEQARPDYRSSAVTGTGVYEAENAGRVGVANSSTLPGYTGRGYVSGWGEASSVTFPTNVARPGLHRLAIRYAAPAGSATRQLVVNGKPAATLTLPKSTGWRTTSVWVKLPYGSNAVELLLSAASGGAGDVDLDSVTLAP</sequence>
<dbReference type="PANTHER" id="PTHR47791">
    <property type="entry name" value="MEIOTICALLY UP-REGULATED GENE 191 PROTEIN"/>
    <property type="match status" value="1"/>
</dbReference>
<dbReference type="InterPro" id="IPR008928">
    <property type="entry name" value="6-hairpin_glycosidase_sf"/>
</dbReference>
<dbReference type="InterPro" id="IPR005084">
    <property type="entry name" value="CBM6"/>
</dbReference>
<evidence type="ECO:0000313" key="3">
    <source>
        <dbReference type="EMBL" id="BDZ50292.1"/>
    </source>
</evidence>
<evidence type="ECO:0000259" key="2">
    <source>
        <dbReference type="PROSITE" id="PS51175"/>
    </source>
</evidence>
<feature type="signal peptide" evidence="1">
    <location>
        <begin position="1"/>
        <end position="25"/>
    </location>
</feature>
<dbReference type="Gene3D" id="1.50.10.20">
    <property type="match status" value="1"/>
</dbReference>
<dbReference type="SUPFAM" id="SSF49785">
    <property type="entry name" value="Galactose-binding domain-like"/>
    <property type="match status" value="1"/>
</dbReference>
<dbReference type="InterPro" id="IPR005198">
    <property type="entry name" value="Glyco_hydro_76"/>
</dbReference>
<keyword evidence="1" id="KW-0732">Signal</keyword>
<keyword evidence="4" id="KW-1185">Reference proteome</keyword>
<organism evidence="3 4">
    <name type="scientific">Frondihabitans sucicola</name>
    <dbReference type="NCBI Taxonomy" id="1268041"/>
    <lineage>
        <taxon>Bacteria</taxon>
        <taxon>Bacillati</taxon>
        <taxon>Actinomycetota</taxon>
        <taxon>Actinomycetes</taxon>
        <taxon>Micrococcales</taxon>
        <taxon>Microbacteriaceae</taxon>
        <taxon>Frondihabitans</taxon>
    </lineage>
</organism>
<accession>A0ABN6XZ26</accession>
<dbReference type="Pfam" id="PF16990">
    <property type="entry name" value="CBM_35"/>
    <property type="match status" value="1"/>
</dbReference>
<gene>
    <name evidence="3" type="ORF">GCM10025867_25330</name>
</gene>
<dbReference type="Gene3D" id="2.60.120.260">
    <property type="entry name" value="Galactose-binding domain-like"/>
    <property type="match status" value="1"/>
</dbReference>
<dbReference type="RefSeq" id="WP_286343347.1">
    <property type="nucleotide sequence ID" value="NZ_AP027732.1"/>
</dbReference>
<dbReference type="SUPFAM" id="SSF48208">
    <property type="entry name" value="Six-hairpin glycosidases"/>
    <property type="match status" value="1"/>
</dbReference>
<dbReference type="InterPro" id="IPR008979">
    <property type="entry name" value="Galactose-bd-like_sf"/>
</dbReference>
<proteinExistence type="predicted"/>